<evidence type="ECO:0000256" key="2">
    <source>
        <dbReference type="ARBA" id="ARBA00007400"/>
    </source>
</evidence>
<keyword evidence="9" id="KW-0012">Acyltransferase</keyword>
<comment type="similarity">
    <text evidence="2">Belongs to the acyltransferase 3 family.</text>
</comment>
<reference evidence="9 10" key="1">
    <citation type="submission" date="2022-04" db="EMBL/GenBank/DDBJ databases">
        <title>Positive selection, recombination, and allopatry shape intraspecific diversity of widespread and dominant cyanobacteria.</title>
        <authorList>
            <person name="Wei J."/>
            <person name="Shu W."/>
            <person name="Hu C."/>
        </authorList>
    </citation>
    <scope>NUCLEOTIDE SEQUENCE [LARGE SCALE GENOMIC DNA]</scope>
    <source>
        <strain evidence="9 10">GB2-A5</strain>
    </source>
</reference>
<feature type="transmembrane region" description="Helical" evidence="7">
    <location>
        <begin position="49"/>
        <end position="66"/>
    </location>
</feature>
<comment type="caution">
    <text evidence="9">The sequence shown here is derived from an EMBL/GenBank/DDBJ whole genome shotgun (WGS) entry which is preliminary data.</text>
</comment>
<keyword evidence="9" id="KW-0808">Transferase</keyword>
<feature type="transmembrane region" description="Helical" evidence="7">
    <location>
        <begin position="281"/>
        <end position="301"/>
    </location>
</feature>
<keyword evidence="10" id="KW-1185">Reference proteome</keyword>
<keyword evidence="5 7" id="KW-1133">Transmembrane helix</keyword>
<evidence type="ECO:0000256" key="4">
    <source>
        <dbReference type="ARBA" id="ARBA00022692"/>
    </source>
</evidence>
<evidence type="ECO:0000256" key="5">
    <source>
        <dbReference type="ARBA" id="ARBA00022989"/>
    </source>
</evidence>
<evidence type="ECO:0000313" key="10">
    <source>
        <dbReference type="Proteomes" id="UP001442494"/>
    </source>
</evidence>
<organism evidence="9 10">
    <name type="scientific">Funiculus sociatus GB2-A5</name>
    <dbReference type="NCBI Taxonomy" id="2933946"/>
    <lineage>
        <taxon>Bacteria</taxon>
        <taxon>Bacillati</taxon>
        <taxon>Cyanobacteriota</taxon>
        <taxon>Cyanophyceae</taxon>
        <taxon>Coleofasciculales</taxon>
        <taxon>Coleofasciculaceae</taxon>
        <taxon>Funiculus</taxon>
    </lineage>
</organism>
<proteinExistence type="inferred from homology"/>
<dbReference type="Pfam" id="PF01757">
    <property type="entry name" value="Acyl_transf_3"/>
    <property type="match status" value="1"/>
</dbReference>
<accession>A0ABV0JNH8</accession>
<feature type="domain" description="Acyltransferase 3" evidence="8">
    <location>
        <begin position="8"/>
        <end position="333"/>
    </location>
</feature>
<dbReference type="RefSeq" id="WP_190423842.1">
    <property type="nucleotide sequence ID" value="NZ_JAMPKK010000019.1"/>
</dbReference>
<dbReference type="InterPro" id="IPR002656">
    <property type="entry name" value="Acyl_transf_3_dom"/>
</dbReference>
<dbReference type="Proteomes" id="UP001442494">
    <property type="component" value="Unassembled WGS sequence"/>
</dbReference>
<dbReference type="GO" id="GO:0016746">
    <property type="term" value="F:acyltransferase activity"/>
    <property type="evidence" value="ECO:0007669"/>
    <property type="project" value="UniProtKB-KW"/>
</dbReference>
<evidence type="ECO:0000256" key="3">
    <source>
        <dbReference type="ARBA" id="ARBA00022475"/>
    </source>
</evidence>
<comment type="subcellular location">
    <subcellularLocation>
        <location evidence="1">Cell membrane</location>
        <topology evidence="1">Multi-pass membrane protein</topology>
    </subcellularLocation>
</comment>
<protein>
    <submittedName>
        <fullName evidence="9">Acyltransferase</fullName>
    </submittedName>
</protein>
<sequence>MTKRLLTFDLMRVIAIFIILFHHLTDYSFNFYNLQYFGIALDLSPWHELNPHLGLGMFLFLSGYLLNRKNINFSGFKDSKNFLSNKLLRILPLYYLALILFFYIDKPDSLIEIAIHTIALQLIFVSHFPILKTLWFVGLIMVYYLAFALVKNRTLNLLYKIAIVVILPLLILFLGRYYGLTDVRLANYYWVFFFGTLCAETNLFQQKIWQKIKFVIPLSFVSIFIFMYHLEDTFGLYKINLLQRHLLITVLSISFSLFIYQISDAVAKSIKSKKMSQAIELVAYSSYCMFLFHRPVWYFLGKIHKEILALDNPYVNLGIATIIGIPLIVGISFGLQSLHDKYFVGLFRKTA</sequence>
<evidence type="ECO:0000313" key="9">
    <source>
        <dbReference type="EMBL" id="MEP0864945.1"/>
    </source>
</evidence>
<feature type="transmembrane region" description="Helical" evidence="7">
    <location>
        <begin position="124"/>
        <end position="145"/>
    </location>
</feature>
<feature type="transmembrane region" description="Helical" evidence="7">
    <location>
        <begin position="242"/>
        <end position="260"/>
    </location>
</feature>
<evidence type="ECO:0000256" key="7">
    <source>
        <dbReference type="SAM" id="Phobius"/>
    </source>
</evidence>
<feature type="transmembrane region" description="Helical" evidence="7">
    <location>
        <begin position="313"/>
        <end position="335"/>
    </location>
</feature>
<keyword evidence="4 7" id="KW-0812">Transmembrane</keyword>
<evidence type="ECO:0000256" key="1">
    <source>
        <dbReference type="ARBA" id="ARBA00004651"/>
    </source>
</evidence>
<dbReference type="PANTHER" id="PTHR40074:SF2">
    <property type="entry name" value="O-ACETYLTRANSFERASE WECH"/>
    <property type="match status" value="1"/>
</dbReference>
<feature type="transmembrane region" description="Helical" evidence="7">
    <location>
        <begin position="187"/>
        <end position="205"/>
    </location>
</feature>
<keyword evidence="3" id="KW-1003">Cell membrane</keyword>
<keyword evidence="6 7" id="KW-0472">Membrane</keyword>
<evidence type="ECO:0000256" key="6">
    <source>
        <dbReference type="ARBA" id="ARBA00023136"/>
    </source>
</evidence>
<gene>
    <name evidence="9" type="ORF">NDI37_10735</name>
</gene>
<evidence type="ECO:0000259" key="8">
    <source>
        <dbReference type="Pfam" id="PF01757"/>
    </source>
</evidence>
<feature type="transmembrane region" description="Helical" evidence="7">
    <location>
        <begin position="87"/>
        <end position="104"/>
    </location>
</feature>
<feature type="transmembrane region" description="Helical" evidence="7">
    <location>
        <begin position="12"/>
        <end position="29"/>
    </location>
</feature>
<dbReference type="PANTHER" id="PTHR40074">
    <property type="entry name" value="O-ACETYLTRANSFERASE WECH"/>
    <property type="match status" value="1"/>
</dbReference>
<feature type="transmembrane region" description="Helical" evidence="7">
    <location>
        <begin position="157"/>
        <end position="175"/>
    </location>
</feature>
<dbReference type="EMBL" id="JAMPKK010000019">
    <property type="protein sequence ID" value="MEP0864945.1"/>
    <property type="molecule type" value="Genomic_DNA"/>
</dbReference>
<name>A0ABV0JNH8_9CYAN</name>
<feature type="transmembrane region" description="Helical" evidence="7">
    <location>
        <begin position="212"/>
        <end position="230"/>
    </location>
</feature>